<dbReference type="EMBL" id="DXGH01000027">
    <property type="protein sequence ID" value="HIW80825.1"/>
    <property type="molecule type" value="Genomic_DNA"/>
</dbReference>
<feature type="compositionally biased region" description="Low complexity" evidence="1">
    <location>
        <begin position="38"/>
        <end position="58"/>
    </location>
</feature>
<evidence type="ECO:0000313" key="3">
    <source>
        <dbReference type="EMBL" id="HIW80825.1"/>
    </source>
</evidence>
<sequence>MMKKILCLGLCAALTAAGLAGCSTEQTDQSASQDTVSAETTGTAAADAGTETAAGETAADPLRADEGTTISVAHCQGEYIYESFYEISDKFTEMTGIEVEWIELPATDYDTWVTAQFAAGTEPDIFWNAPKEYFDQGKIMDLTAYYDQENVFNGVTWKDCFTDGALVNSMSTDGTKYISTAMTGFTFNLYYNKDIMEELGLGTEPPETFTEMIEMMKVCKEDGRYIPMSVQNLNDTNVGWLERIFMDDLFHNTDVVEKLDIITPNGAIDYPEAMLGLETGVLNYDDPRFEEYFTLMKDLTQYWNEDYNAAGWEYEGLFNNGEVLFNVNGGWYPGQVVENGYEVNYGAAPMPYVDSAYSEFGLDEPLLYAPPAGEAVFFISQKCADEGRGDAAVKFLQFMTCPEGGAQMYIDAVMLGSCIKGVTLPEEVGALANAETGDAVTTWVQLAFQFSDEAYSKYRELYVAYLDPSSTQTAAELIAELKEEVLPLLDEAIEDSTVDVMSYVDQVQG</sequence>
<dbReference type="InterPro" id="IPR050490">
    <property type="entry name" value="Bact_solute-bd_prot1"/>
</dbReference>
<dbReference type="PROSITE" id="PS51257">
    <property type="entry name" value="PROKAR_LIPOPROTEIN"/>
    <property type="match status" value="1"/>
</dbReference>
<comment type="caution">
    <text evidence="3">The sequence shown here is derived from an EMBL/GenBank/DDBJ whole genome shotgun (WGS) entry which is preliminary data.</text>
</comment>
<accession>A0A9D1R4R1</accession>
<evidence type="ECO:0000313" key="4">
    <source>
        <dbReference type="Proteomes" id="UP000824265"/>
    </source>
</evidence>
<evidence type="ECO:0000256" key="1">
    <source>
        <dbReference type="SAM" id="MobiDB-lite"/>
    </source>
</evidence>
<evidence type="ECO:0000256" key="2">
    <source>
        <dbReference type="SAM" id="SignalP"/>
    </source>
</evidence>
<dbReference type="AlphaFoldDB" id="A0A9D1R4R1"/>
<dbReference type="InterPro" id="IPR006059">
    <property type="entry name" value="SBP"/>
</dbReference>
<proteinExistence type="predicted"/>
<keyword evidence="2" id="KW-0732">Signal</keyword>
<feature type="signal peptide" evidence="2">
    <location>
        <begin position="1"/>
        <end position="20"/>
    </location>
</feature>
<dbReference type="SUPFAM" id="SSF53850">
    <property type="entry name" value="Periplasmic binding protein-like II"/>
    <property type="match status" value="1"/>
</dbReference>
<dbReference type="Pfam" id="PF13416">
    <property type="entry name" value="SBP_bac_8"/>
    <property type="match status" value="1"/>
</dbReference>
<name>A0A9D1R4R1_9FIRM</name>
<gene>
    <name evidence="3" type="ORF">H9742_04715</name>
</gene>
<dbReference type="PANTHER" id="PTHR43649:SF12">
    <property type="entry name" value="DIACETYLCHITOBIOSE BINDING PROTEIN DASA"/>
    <property type="match status" value="1"/>
</dbReference>
<reference evidence="3" key="1">
    <citation type="journal article" date="2021" name="PeerJ">
        <title>Extensive microbial diversity within the chicken gut microbiome revealed by metagenomics and culture.</title>
        <authorList>
            <person name="Gilroy R."/>
            <person name="Ravi A."/>
            <person name="Getino M."/>
            <person name="Pursley I."/>
            <person name="Horton D.L."/>
            <person name="Alikhan N.F."/>
            <person name="Baker D."/>
            <person name="Gharbi K."/>
            <person name="Hall N."/>
            <person name="Watson M."/>
            <person name="Adriaenssens E.M."/>
            <person name="Foster-Nyarko E."/>
            <person name="Jarju S."/>
            <person name="Secka A."/>
            <person name="Antonio M."/>
            <person name="Oren A."/>
            <person name="Chaudhuri R.R."/>
            <person name="La Ragione R."/>
            <person name="Hildebrand F."/>
            <person name="Pallen M.J."/>
        </authorList>
    </citation>
    <scope>NUCLEOTIDE SEQUENCE</scope>
    <source>
        <strain evidence="3">CHK195-6426</strain>
    </source>
</reference>
<organism evidence="3 4">
    <name type="scientific">Candidatus Acetatifactor stercoripullorum</name>
    <dbReference type="NCBI Taxonomy" id="2838414"/>
    <lineage>
        <taxon>Bacteria</taxon>
        <taxon>Bacillati</taxon>
        <taxon>Bacillota</taxon>
        <taxon>Clostridia</taxon>
        <taxon>Lachnospirales</taxon>
        <taxon>Lachnospiraceae</taxon>
        <taxon>Acetatifactor</taxon>
    </lineage>
</organism>
<reference evidence="3" key="2">
    <citation type="submission" date="2021-04" db="EMBL/GenBank/DDBJ databases">
        <authorList>
            <person name="Gilroy R."/>
        </authorList>
    </citation>
    <scope>NUCLEOTIDE SEQUENCE</scope>
    <source>
        <strain evidence="3">CHK195-6426</strain>
    </source>
</reference>
<protein>
    <submittedName>
        <fullName evidence="3">Extracellular solute-binding protein</fullName>
    </submittedName>
</protein>
<dbReference type="RefSeq" id="WP_318703137.1">
    <property type="nucleotide sequence ID" value="NZ_CALWMU010000002.1"/>
</dbReference>
<dbReference type="Gene3D" id="3.40.190.10">
    <property type="entry name" value="Periplasmic binding protein-like II"/>
    <property type="match status" value="1"/>
</dbReference>
<dbReference type="PANTHER" id="PTHR43649">
    <property type="entry name" value="ARABINOSE-BINDING PROTEIN-RELATED"/>
    <property type="match status" value="1"/>
</dbReference>
<dbReference type="Proteomes" id="UP000824265">
    <property type="component" value="Unassembled WGS sequence"/>
</dbReference>
<feature type="region of interest" description="Disordered" evidence="1">
    <location>
        <begin position="29"/>
        <end position="58"/>
    </location>
</feature>
<feature type="chain" id="PRO_5038339551" evidence="2">
    <location>
        <begin position="21"/>
        <end position="509"/>
    </location>
</feature>